<evidence type="ECO:0000313" key="3">
    <source>
        <dbReference type="EMBL" id="CAK0873395.1"/>
    </source>
</evidence>
<reference evidence="3" key="1">
    <citation type="submission" date="2023-10" db="EMBL/GenBank/DDBJ databases">
        <authorList>
            <person name="Chen Y."/>
            <person name="Shah S."/>
            <person name="Dougan E. K."/>
            <person name="Thang M."/>
            <person name="Chan C."/>
        </authorList>
    </citation>
    <scope>NUCLEOTIDE SEQUENCE [LARGE SCALE GENOMIC DNA]</scope>
</reference>
<evidence type="ECO:0000256" key="2">
    <source>
        <dbReference type="SAM" id="MobiDB-lite"/>
    </source>
</evidence>
<comment type="similarity">
    <text evidence="1">Belongs to the sel-1 family.</text>
</comment>
<protein>
    <recommendedName>
        <fullName evidence="5">Sel1 repeat family protein</fullName>
    </recommendedName>
</protein>
<accession>A0ABN9VKJ0</accession>
<evidence type="ECO:0008006" key="5">
    <source>
        <dbReference type="Google" id="ProtNLM"/>
    </source>
</evidence>
<dbReference type="InterPro" id="IPR006597">
    <property type="entry name" value="Sel1-like"/>
</dbReference>
<dbReference type="InterPro" id="IPR050767">
    <property type="entry name" value="Sel1_AlgK"/>
</dbReference>
<comment type="caution">
    <text evidence="3">The sequence shown here is derived from an EMBL/GenBank/DDBJ whole genome shotgun (WGS) entry which is preliminary data.</text>
</comment>
<evidence type="ECO:0000256" key="1">
    <source>
        <dbReference type="ARBA" id="ARBA00038101"/>
    </source>
</evidence>
<dbReference type="Pfam" id="PF08238">
    <property type="entry name" value="Sel1"/>
    <property type="match status" value="5"/>
</dbReference>
<feature type="region of interest" description="Disordered" evidence="2">
    <location>
        <begin position="193"/>
        <end position="216"/>
    </location>
</feature>
<sequence length="216" mass="23885">MKHRLGWVKRGMWVWEDGLAEPKQAYRMSGDVLAAAYYFKMAAAQGHTDSQYQLARMLVRGEGLKRNDQKAVEFLTLAAKKGHAKAQEGLGLMYRQGLGVEPDAEAAARWLRKAADQRDPEGAYVLGCMLRSGEGIKKDLPEAVRLFEVAADRGHAEAAAELAVMHLTGEGTDIDEEGARFWLSQADLLAEKEREEKAKKAPEQAGERMSQSLAAR</sequence>
<feature type="compositionally biased region" description="Basic and acidic residues" evidence="2">
    <location>
        <begin position="193"/>
        <end position="206"/>
    </location>
</feature>
<dbReference type="InterPro" id="IPR011990">
    <property type="entry name" value="TPR-like_helical_dom_sf"/>
</dbReference>
<name>A0ABN9VKJ0_9DINO</name>
<dbReference type="Gene3D" id="1.25.40.10">
    <property type="entry name" value="Tetratricopeptide repeat domain"/>
    <property type="match status" value="1"/>
</dbReference>
<proteinExistence type="inferred from homology"/>
<evidence type="ECO:0000313" key="4">
    <source>
        <dbReference type="Proteomes" id="UP001189429"/>
    </source>
</evidence>
<dbReference type="PANTHER" id="PTHR11102">
    <property type="entry name" value="SEL-1-LIKE PROTEIN"/>
    <property type="match status" value="1"/>
</dbReference>
<gene>
    <name evidence="3" type="ORF">PCOR1329_LOCUS58618</name>
</gene>
<keyword evidence="4" id="KW-1185">Reference proteome</keyword>
<dbReference type="SUPFAM" id="SSF81901">
    <property type="entry name" value="HCP-like"/>
    <property type="match status" value="1"/>
</dbReference>
<dbReference type="Proteomes" id="UP001189429">
    <property type="component" value="Unassembled WGS sequence"/>
</dbReference>
<dbReference type="PANTHER" id="PTHR11102:SF160">
    <property type="entry name" value="ERAD-ASSOCIATED E3 UBIQUITIN-PROTEIN LIGASE COMPONENT HRD3"/>
    <property type="match status" value="1"/>
</dbReference>
<organism evidence="3 4">
    <name type="scientific">Prorocentrum cordatum</name>
    <dbReference type="NCBI Taxonomy" id="2364126"/>
    <lineage>
        <taxon>Eukaryota</taxon>
        <taxon>Sar</taxon>
        <taxon>Alveolata</taxon>
        <taxon>Dinophyceae</taxon>
        <taxon>Prorocentrales</taxon>
        <taxon>Prorocentraceae</taxon>
        <taxon>Prorocentrum</taxon>
    </lineage>
</organism>
<dbReference type="EMBL" id="CAUYUJ010017279">
    <property type="protein sequence ID" value="CAK0873395.1"/>
    <property type="molecule type" value="Genomic_DNA"/>
</dbReference>
<dbReference type="SMART" id="SM00671">
    <property type="entry name" value="SEL1"/>
    <property type="match status" value="4"/>
</dbReference>